<reference evidence="1" key="1">
    <citation type="submission" date="2021-03" db="EMBL/GenBank/DDBJ databases">
        <title>Whole genome shotgun sequence of Actinoplanes auranticolor NBRC 12245.</title>
        <authorList>
            <person name="Komaki H."/>
            <person name="Tamura T."/>
        </authorList>
    </citation>
    <scope>NUCLEOTIDE SEQUENCE</scope>
    <source>
        <strain evidence="1">NBRC 12245</strain>
    </source>
</reference>
<dbReference type="SUPFAM" id="SSF56112">
    <property type="entry name" value="Protein kinase-like (PK-like)"/>
    <property type="match status" value="1"/>
</dbReference>
<dbReference type="Proteomes" id="UP000681340">
    <property type="component" value="Unassembled WGS sequence"/>
</dbReference>
<dbReference type="GO" id="GO:0019748">
    <property type="term" value="P:secondary metabolic process"/>
    <property type="evidence" value="ECO:0007669"/>
    <property type="project" value="InterPro"/>
</dbReference>
<name>A0A919VX55_9ACTN</name>
<protein>
    <submittedName>
        <fullName evidence="1">Streptomycin 6-kinase</fullName>
    </submittedName>
</protein>
<dbReference type="GO" id="GO:0016773">
    <property type="term" value="F:phosphotransferase activity, alcohol group as acceptor"/>
    <property type="evidence" value="ECO:0007669"/>
    <property type="project" value="InterPro"/>
</dbReference>
<comment type="caution">
    <text evidence="1">The sequence shown here is derived from an EMBL/GenBank/DDBJ whole genome shotgun (WGS) entry which is preliminary data.</text>
</comment>
<keyword evidence="2" id="KW-1185">Reference proteome</keyword>
<dbReference type="InterPro" id="IPR011009">
    <property type="entry name" value="Kinase-like_dom_sf"/>
</dbReference>
<evidence type="ECO:0000313" key="2">
    <source>
        <dbReference type="Proteomes" id="UP000681340"/>
    </source>
</evidence>
<gene>
    <name evidence="1" type="ORF">Aau02nite_79880</name>
</gene>
<dbReference type="AlphaFoldDB" id="A0A919VX55"/>
<sequence>MPGPVALSLRALGAAGERWLAELPGLLAGLEADWSITVGAGLDGGSASYVAEAVTHDGTPVVVKVSLPPGMAEFAPFERQLAALRLAGGDPYVALLRHDEPRRAVLLERLGRPMASLGWPAARQLDALARTAARGWRRVPDDGRFTGWVEAARWHAGFAPSAWEELSRPCPEAVIDLAVRCAAAREAAFDPGRAVLVHADVHNLNALRAPGTGFRLVDPEGHVSEPAHDLGVIQARGVQGWIDELATRDPRHVRELVARSCRRAGRLTGADPEAVWQWAFVEMVSTGLFLLRLRRHTEARTLLAVAGKLAGAQVVRRG</sequence>
<evidence type="ECO:0000313" key="1">
    <source>
        <dbReference type="EMBL" id="GIM78235.1"/>
    </source>
</evidence>
<dbReference type="EMBL" id="BOQL01000072">
    <property type="protein sequence ID" value="GIM78235.1"/>
    <property type="molecule type" value="Genomic_DNA"/>
</dbReference>
<proteinExistence type="predicted"/>
<organism evidence="1 2">
    <name type="scientific">Actinoplanes auranticolor</name>
    <dbReference type="NCBI Taxonomy" id="47988"/>
    <lineage>
        <taxon>Bacteria</taxon>
        <taxon>Bacillati</taxon>
        <taxon>Actinomycetota</taxon>
        <taxon>Actinomycetes</taxon>
        <taxon>Micromonosporales</taxon>
        <taxon>Micromonosporaceae</taxon>
        <taxon>Actinoplanes</taxon>
    </lineage>
</organism>
<accession>A0A919VX55</accession>
<dbReference type="InterPro" id="IPR006748">
    <property type="entry name" value="NH2Glyco/OHUrea_AB-resist_kin"/>
</dbReference>
<dbReference type="Pfam" id="PF04655">
    <property type="entry name" value="APH_6_hur"/>
    <property type="match status" value="1"/>
</dbReference>